<reference evidence="2" key="1">
    <citation type="submission" date="2021-05" db="EMBL/GenBank/DDBJ databases">
        <authorList>
            <person name="Pietrasiak N."/>
            <person name="Ward R."/>
            <person name="Stajich J.E."/>
            <person name="Kurbessoian T."/>
        </authorList>
    </citation>
    <scope>NUCLEOTIDE SEQUENCE</scope>
    <source>
        <strain evidence="2">JT2-VF2</strain>
    </source>
</reference>
<protein>
    <submittedName>
        <fullName evidence="2">Uncharacterized protein</fullName>
    </submittedName>
</protein>
<keyword evidence="1" id="KW-0812">Transmembrane</keyword>
<dbReference type="EMBL" id="JAHHHN010000004">
    <property type="protein sequence ID" value="MBW4561183.1"/>
    <property type="molecule type" value="Genomic_DNA"/>
</dbReference>
<keyword evidence="1" id="KW-1133">Transmembrane helix</keyword>
<evidence type="ECO:0000313" key="3">
    <source>
        <dbReference type="Proteomes" id="UP000715781"/>
    </source>
</evidence>
<keyword evidence="1" id="KW-0472">Membrane</keyword>
<comment type="caution">
    <text evidence="2">The sequence shown here is derived from an EMBL/GenBank/DDBJ whole genome shotgun (WGS) entry which is preliminary data.</text>
</comment>
<dbReference type="Proteomes" id="UP000715781">
    <property type="component" value="Unassembled WGS sequence"/>
</dbReference>
<name>A0A951UFH5_9NOST</name>
<evidence type="ECO:0000313" key="2">
    <source>
        <dbReference type="EMBL" id="MBW4561183.1"/>
    </source>
</evidence>
<gene>
    <name evidence="2" type="ORF">KME32_08475</name>
</gene>
<sequence>MLANSVLYGNYHHTIPTPPNSHRQHQTQKLAVLTIALVAQAKTACEIVFVLFTKMRLIFEKPIEYGLF</sequence>
<evidence type="ECO:0000256" key="1">
    <source>
        <dbReference type="SAM" id="Phobius"/>
    </source>
</evidence>
<reference evidence="2" key="2">
    <citation type="journal article" date="2022" name="Microbiol. Resour. Announc.">
        <title>Metagenome Sequencing to Explore Phylogenomics of Terrestrial Cyanobacteria.</title>
        <authorList>
            <person name="Ward R.D."/>
            <person name="Stajich J.E."/>
            <person name="Johansen J.R."/>
            <person name="Huntemann M."/>
            <person name="Clum A."/>
            <person name="Foster B."/>
            <person name="Foster B."/>
            <person name="Roux S."/>
            <person name="Palaniappan K."/>
            <person name="Varghese N."/>
            <person name="Mukherjee S."/>
            <person name="Reddy T.B.K."/>
            <person name="Daum C."/>
            <person name="Copeland A."/>
            <person name="Chen I.A."/>
            <person name="Ivanova N.N."/>
            <person name="Kyrpides N.C."/>
            <person name="Shapiro N."/>
            <person name="Eloe-Fadrosh E.A."/>
            <person name="Pietrasiak N."/>
        </authorList>
    </citation>
    <scope>NUCLEOTIDE SEQUENCE</scope>
    <source>
        <strain evidence="2">JT2-VF2</strain>
    </source>
</reference>
<feature type="transmembrane region" description="Helical" evidence="1">
    <location>
        <begin position="30"/>
        <end position="52"/>
    </location>
</feature>
<dbReference type="AlphaFoldDB" id="A0A951UFH5"/>
<organism evidence="2 3">
    <name type="scientific">Mojavia pulchra JT2-VF2</name>
    <dbReference type="NCBI Taxonomy" id="287848"/>
    <lineage>
        <taxon>Bacteria</taxon>
        <taxon>Bacillati</taxon>
        <taxon>Cyanobacteriota</taxon>
        <taxon>Cyanophyceae</taxon>
        <taxon>Nostocales</taxon>
        <taxon>Nostocaceae</taxon>
    </lineage>
</organism>
<accession>A0A951UFH5</accession>
<proteinExistence type="predicted"/>